<dbReference type="InterPro" id="IPR052023">
    <property type="entry name" value="Histidine_kinase_KdpD"/>
</dbReference>
<dbReference type="InterPro" id="IPR003661">
    <property type="entry name" value="HisK_dim/P_dom"/>
</dbReference>
<feature type="transmembrane region" description="Helical" evidence="13">
    <location>
        <begin position="50"/>
        <end position="68"/>
    </location>
</feature>
<dbReference type="InterPro" id="IPR005467">
    <property type="entry name" value="His_kinase_dom"/>
</dbReference>
<evidence type="ECO:0000256" key="11">
    <source>
        <dbReference type="ARBA" id="ARBA00023012"/>
    </source>
</evidence>
<dbReference type="Pfam" id="PF02518">
    <property type="entry name" value="HATPase_c"/>
    <property type="match status" value="1"/>
</dbReference>
<dbReference type="CDD" id="cd00075">
    <property type="entry name" value="HATPase"/>
    <property type="match status" value="1"/>
</dbReference>
<dbReference type="PANTHER" id="PTHR45569">
    <property type="entry name" value="SENSOR PROTEIN KDPD"/>
    <property type="match status" value="1"/>
</dbReference>
<dbReference type="SMART" id="SM00388">
    <property type="entry name" value="HisKA"/>
    <property type="match status" value="1"/>
</dbReference>
<dbReference type="Gene3D" id="1.10.287.130">
    <property type="match status" value="1"/>
</dbReference>
<dbReference type="GO" id="GO:0005886">
    <property type="term" value="C:plasma membrane"/>
    <property type="evidence" value="ECO:0007669"/>
    <property type="project" value="TreeGrafter"/>
</dbReference>
<sequence>MPFLFAFVVVIAAGLLSYVLDAWFLPTHGTLLILQLAVVVTALPGNKKSAIFSGIVSGVIFNYFFTTPRFSLHMSNVDDIVNLSIFLIVAVLTGILASSYRAQQEALEQAELRASILMSVSHDLRTPLATIIGSLSTMQEYQNKLPKEEKDELLNGALDDSHRLHRYIENLLQATKLHQGISLNSVQQDLLPIVNNVINRFDKARIRLIIRNALPNVTVSSYLLEQAIYNVVDNALKYSPNDSPVVIICEASDNVINLDIVDEGPGIATKHYKSVFDLFFSTRNGDTGEGGSGVGLTVTKGIIEAHHGTVSVMPSAKGCVIRISLDASPKSDF</sequence>
<dbReference type="EC" id="2.7.13.3" evidence="3"/>
<feature type="transmembrane region" description="Helical" evidence="13">
    <location>
        <begin position="80"/>
        <end position="100"/>
    </location>
</feature>
<comment type="subcellular location">
    <subcellularLocation>
        <location evidence="2">Membrane</location>
        <topology evidence="2">Multi-pass membrane protein</topology>
    </subcellularLocation>
</comment>
<keyword evidence="10 13" id="KW-1133">Transmembrane helix</keyword>
<dbReference type="SMART" id="SM00387">
    <property type="entry name" value="HATPase_c"/>
    <property type="match status" value="1"/>
</dbReference>
<evidence type="ECO:0000256" key="6">
    <source>
        <dbReference type="ARBA" id="ARBA00022692"/>
    </source>
</evidence>
<proteinExistence type="predicted"/>
<evidence type="ECO:0000256" key="12">
    <source>
        <dbReference type="ARBA" id="ARBA00023136"/>
    </source>
</evidence>
<comment type="catalytic activity">
    <reaction evidence="1">
        <text>ATP + protein L-histidine = ADP + protein N-phospho-L-histidine.</text>
        <dbReference type="EC" id="2.7.13.3"/>
    </reaction>
</comment>
<evidence type="ECO:0000256" key="3">
    <source>
        <dbReference type="ARBA" id="ARBA00012438"/>
    </source>
</evidence>
<dbReference type="Pfam" id="PF13493">
    <property type="entry name" value="DUF4118"/>
    <property type="match status" value="1"/>
</dbReference>
<dbReference type="SUPFAM" id="SSF55874">
    <property type="entry name" value="ATPase domain of HSP90 chaperone/DNA topoisomerase II/histidine kinase"/>
    <property type="match status" value="1"/>
</dbReference>
<keyword evidence="6 13" id="KW-0812">Transmembrane</keyword>
<keyword evidence="8" id="KW-0418">Kinase</keyword>
<dbReference type="PRINTS" id="PR00344">
    <property type="entry name" value="BCTRLSENSOR"/>
</dbReference>
<dbReference type="InterPro" id="IPR038318">
    <property type="entry name" value="KdpD_sf"/>
</dbReference>
<feature type="domain" description="Histidine kinase" evidence="14">
    <location>
        <begin position="119"/>
        <end position="329"/>
    </location>
</feature>
<dbReference type="InterPro" id="IPR004358">
    <property type="entry name" value="Sig_transdc_His_kin-like_C"/>
</dbReference>
<dbReference type="Gene3D" id="3.30.565.10">
    <property type="entry name" value="Histidine kinase-like ATPase, C-terminal domain"/>
    <property type="match status" value="1"/>
</dbReference>
<evidence type="ECO:0000256" key="13">
    <source>
        <dbReference type="SAM" id="Phobius"/>
    </source>
</evidence>
<evidence type="ECO:0000259" key="14">
    <source>
        <dbReference type="PROSITE" id="PS50109"/>
    </source>
</evidence>
<keyword evidence="12 13" id="KW-0472">Membrane</keyword>
<protein>
    <recommendedName>
        <fullName evidence="3">histidine kinase</fullName>
        <ecNumber evidence="3">2.7.13.3</ecNumber>
    </recommendedName>
</protein>
<dbReference type="InterPro" id="IPR025201">
    <property type="entry name" value="KdpD_TM"/>
</dbReference>
<evidence type="ECO:0000256" key="8">
    <source>
        <dbReference type="ARBA" id="ARBA00022777"/>
    </source>
</evidence>
<dbReference type="CDD" id="cd00082">
    <property type="entry name" value="HisKA"/>
    <property type="match status" value="1"/>
</dbReference>
<evidence type="ECO:0000313" key="15">
    <source>
        <dbReference type="EMBL" id="NDW22155.1"/>
    </source>
</evidence>
<dbReference type="InterPro" id="IPR003594">
    <property type="entry name" value="HATPase_dom"/>
</dbReference>
<keyword evidence="4" id="KW-0597">Phosphoprotein</keyword>
<keyword evidence="7" id="KW-0547">Nucleotide-binding</keyword>
<dbReference type="GO" id="GO:0005524">
    <property type="term" value="F:ATP binding"/>
    <property type="evidence" value="ECO:0007669"/>
    <property type="project" value="UniProtKB-KW"/>
</dbReference>
<keyword evidence="5" id="KW-0808">Transferase</keyword>
<dbReference type="RefSeq" id="WP_163112005.1">
    <property type="nucleotide sequence ID" value="NZ_JAAAWP010000006.1"/>
</dbReference>
<organism evidence="15 16">
    <name type="scientific">Alteromonas hispanica</name>
    <dbReference type="NCBI Taxonomy" id="315421"/>
    <lineage>
        <taxon>Bacteria</taxon>
        <taxon>Pseudomonadati</taxon>
        <taxon>Pseudomonadota</taxon>
        <taxon>Gammaproteobacteria</taxon>
        <taxon>Alteromonadales</taxon>
        <taxon>Alteromonadaceae</taxon>
        <taxon>Alteromonas/Salinimonas group</taxon>
        <taxon>Alteromonas</taxon>
    </lineage>
</organism>
<comment type="caution">
    <text evidence="15">The sequence shown here is derived from an EMBL/GenBank/DDBJ whole genome shotgun (WGS) entry which is preliminary data.</text>
</comment>
<accession>A0A6L9MW01</accession>
<evidence type="ECO:0000256" key="4">
    <source>
        <dbReference type="ARBA" id="ARBA00022553"/>
    </source>
</evidence>
<evidence type="ECO:0000313" key="16">
    <source>
        <dbReference type="Proteomes" id="UP000478837"/>
    </source>
</evidence>
<evidence type="ECO:0000256" key="1">
    <source>
        <dbReference type="ARBA" id="ARBA00000085"/>
    </source>
</evidence>
<keyword evidence="11" id="KW-0902">Two-component regulatory system</keyword>
<keyword evidence="9" id="KW-0067">ATP-binding</keyword>
<evidence type="ECO:0000256" key="9">
    <source>
        <dbReference type="ARBA" id="ARBA00022840"/>
    </source>
</evidence>
<dbReference type="InterPro" id="IPR036890">
    <property type="entry name" value="HATPase_C_sf"/>
</dbReference>
<dbReference type="SUPFAM" id="SSF47384">
    <property type="entry name" value="Homodimeric domain of signal transducing histidine kinase"/>
    <property type="match status" value="1"/>
</dbReference>
<dbReference type="AlphaFoldDB" id="A0A6L9MW01"/>
<evidence type="ECO:0000256" key="5">
    <source>
        <dbReference type="ARBA" id="ARBA00022679"/>
    </source>
</evidence>
<dbReference type="PANTHER" id="PTHR45569:SF1">
    <property type="entry name" value="SENSOR PROTEIN KDPD"/>
    <property type="match status" value="1"/>
</dbReference>
<dbReference type="Proteomes" id="UP000478837">
    <property type="component" value="Unassembled WGS sequence"/>
</dbReference>
<dbReference type="InterPro" id="IPR036097">
    <property type="entry name" value="HisK_dim/P_sf"/>
</dbReference>
<gene>
    <name evidence="15" type="ORF">GTW09_11530</name>
</gene>
<keyword evidence="16" id="KW-1185">Reference proteome</keyword>
<dbReference type="Pfam" id="PF00512">
    <property type="entry name" value="HisKA"/>
    <property type="match status" value="1"/>
</dbReference>
<evidence type="ECO:0000256" key="2">
    <source>
        <dbReference type="ARBA" id="ARBA00004141"/>
    </source>
</evidence>
<dbReference type="EMBL" id="JAAAWP010000006">
    <property type="protein sequence ID" value="NDW22155.1"/>
    <property type="molecule type" value="Genomic_DNA"/>
</dbReference>
<name>A0A6L9MW01_9ALTE</name>
<dbReference type="GO" id="GO:0000155">
    <property type="term" value="F:phosphorelay sensor kinase activity"/>
    <property type="evidence" value="ECO:0007669"/>
    <property type="project" value="InterPro"/>
</dbReference>
<dbReference type="PROSITE" id="PS50109">
    <property type="entry name" value="HIS_KIN"/>
    <property type="match status" value="1"/>
</dbReference>
<evidence type="ECO:0000256" key="10">
    <source>
        <dbReference type="ARBA" id="ARBA00022989"/>
    </source>
</evidence>
<dbReference type="Gene3D" id="1.20.120.620">
    <property type="entry name" value="Backbone structure of the membrane domain of e. Coli histidine kinase receptor kdpd"/>
    <property type="match status" value="1"/>
</dbReference>
<evidence type="ECO:0000256" key="7">
    <source>
        <dbReference type="ARBA" id="ARBA00022741"/>
    </source>
</evidence>
<reference evidence="15 16" key="1">
    <citation type="submission" date="2020-01" db="EMBL/GenBank/DDBJ databases">
        <title>Genomes of bacteria type strains.</title>
        <authorList>
            <person name="Chen J."/>
            <person name="Zhu S."/>
            <person name="Yang J."/>
        </authorList>
    </citation>
    <scope>NUCLEOTIDE SEQUENCE [LARGE SCALE GENOMIC DNA]</scope>
    <source>
        <strain evidence="15 16">LMG 22958</strain>
    </source>
</reference>